<dbReference type="AlphaFoldDB" id="A0A6C0BJA1"/>
<proteinExistence type="predicted"/>
<keyword evidence="1" id="KW-0175">Coiled coil</keyword>
<reference evidence="2" key="1">
    <citation type="journal article" date="2020" name="Nature">
        <title>Giant virus diversity and host interactions through global metagenomics.</title>
        <authorList>
            <person name="Schulz F."/>
            <person name="Roux S."/>
            <person name="Paez-Espino D."/>
            <person name="Jungbluth S."/>
            <person name="Walsh D.A."/>
            <person name="Denef V.J."/>
            <person name="McMahon K.D."/>
            <person name="Konstantinidis K.T."/>
            <person name="Eloe-Fadrosh E.A."/>
            <person name="Kyrpides N.C."/>
            <person name="Woyke T."/>
        </authorList>
    </citation>
    <scope>NUCLEOTIDE SEQUENCE</scope>
    <source>
        <strain evidence="2">GVMAG-M-3300014204-73</strain>
    </source>
</reference>
<evidence type="ECO:0000313" key="2">
    <source>
        <dbReference type="EMBL" id="QHS92447.1"/>
    </source>
</evidence>
<dbReference type="EMBL" id="MN739179">
    <property type="protein sequence ID" value="QHS92447.1"/>
    <property type="molecule type" value="Genomic_DNA"/>
</dbReference>
<feature type="coiled-coil region" evidence="1">
    <location>
        <begin position="212"/>
        <end position="310"/>
    </location>
</feature>
<protein>
    <submittedName>
        <fullName evidence="2">Uncharacterized protein</fullName>
    </submittedName>
</protein>
<sequence>MKLLYISLITGLGVLILLLISRPQIEPFNDLQSRIALYEHPGQCPFDYVKLYEDTAHNNKFVVESKVKQQPPNLDQIFKSIDDYQTAWNQVKTVFPNLTQCPDPYQKYLDQMRQYYAQQKYQLATRQTTTPLYQQGGSGSGNGNEVQQLPTIQDNRNLTVRELTRTVTNPSQLTSDLYMKPNTPNTRGNEQIDTSVQPADHWVPITNSAHNLRLLQNQMEDESFERQRAAQKQIYQMQAEITHLQMEIERLRSQLVDQKSYFEDLDQTVETKHKQIVTANRVNQQLTKNIQELEKKATDLENLYLQADSQRNSLAVRLKTLRTSVEEEIKNQGYTYVPPTHWTMNQWRPPQCLPESKQSPCPITIGQHSSDYAKVFDETAVKNTSLYIPQETSLDPIDYISASTSK</sequence>
<name>A0A6C0BJA1_9ZZZZ</name>
<evidence type="ECO:0000256" key="1">
    <source>
        <dbReference type="SAM" id="Coils"/>
    </source>
</evidence>
<organism evidence="2">
    <name type="scientific">viral metagenome</name>
    <dbReference type="NCBI Taxonomy" id="1070528"/>
    <lineage>
        <taxon>unclassified sequences</taxon>
        <taxon>metagenomes</taxon>
        <taxon>organismal metagenomes</taxon>
    </lineage>
</organism>
<accession>A0A6C0BJA1</accession>